<protein>
    <recommendedName>
        <fullName evidence="12">Suppressor of cytokine signaling 5</fullName>
    </recommendedName>
</protein>
<comment type="caution">
    <text evidence="10">The sequence shown here is derived from an EMBL/GenBank/DDBJ whole genome shotgun (WGS) entry which is preliminary data.</text>
</comment>
<dbReference type="PANTHER" id="PTHR10155:SF0">
    <property type="entry name" value="SUPPRESSOR OF CYTOKINE SIGNALING AT 36E, ISOFORM D"/>
    <property type="match status" value="1"/>
</dbReference>
<evidence type="ECO:0000256" key="2">
    <source>
        <dbReference type="ARBA" id="ARBA00022604"/>
    </source>
</evidence>
<gene>
    <name evidence="10" type="ORF">KPH14_006923</name>
</gene>
<dbReference type="PROSITE" id="PS50001">
    <property type="entry name" value="SH2"/>
    <property type="match status" value="1"/>
</dbReference>
<feature type="region of interest" description="Disordered" evidence="7">
    <location>
        <begin position="110"/>
        <end position="148"/>
    </location>
</feature>
<feature type="compositionally biased region" description="Low complexity" evidence="7">
    <location>
        <begin position="138"/>
        <end position="148"/>
    </location>
</feature>
<name>A0AAD9VRX7_9HYME</name>
<dbReference type="PANTHER" id="PTHR10155">
    <property type="entry name" value="PHOSPHATIDYLINOSITOL 3-KINASE REGULATORY SUBUNIT"/>
    <property type="match status" value="1"/>
</dbReference>
<feature type="region of interest" description="Disordered" evidence="7">
    <location>
        <begin position="162"/>
        <end position="239"/>
    </location>
</feature>
<dbReference type="SMART" id="SM00252">
    <property type="entry name" value="SH2"/>
    <property type="match status" value="1"/>
</dbReference>
<evidence type="ECO:0000256" key="5">
    <source>
        <dbReference type="ARBA" id="ARBA00022999"/>
    </source>
</evidence>
<evidence type="ECO:0000256" key="3">
    <source>
        <dbReference type="ARBA" id="ARBA00022700"/>
    </source>
</evidence>
<proteinExistence type="predicted"/>
<dbReference type="SUPFAM" id="SSF55550">
    <property type="entry name" value="SH2 domain"/>
    <property type="match status" value="1"/>
</dbReference>
<dbReference type="SMART" id="SM00969">
    <property type="entry name" value="SOCS_box"/>
    <property type="match status" value="1"/>
</dbReference>
<dbReference type="PROSITE" id="PS50225">
    <property type="entry name" value="SOCS"/>
    <property type="match status" value="1"/>
</dbReference>
<dbReference type="GO" id="GO:0009968">
    <property type="term" value="P:negative regulation of signal transduction"/>
    <property type="evidence" value="ECO:0007669"/>
    <property type="project" value="UniProtKB-KW"/>
</dbReference>
<dbReference type="InterPro" id="IPR001496">
    <property type="entry name" value="SOCS_box"/>
</dbReference>
<dbReference type="SUPFAM" id="SSF158235">
    <property type="entry name" value="SOCS box-like"/>
    <property type="match status" value="1"/>
</dbReference>
<dbReference type="Pfam" id="PF00017">
    <property type="entry name" value="SH2"/>
    <property type="match status" value="1"/>
</dbReference>
<organism evidence="10 11">
    <name type="scientific">Odynerus spinipes</name>
    <dbReference type="NCBI Taxonomy" id="1348599"/>
    <lineage>
        <taxon>Eukaryota</taxon>
        <taxon>Metazoa</taxon>
        <taxon>Ecdysozoa</taxon>
        <taxon>Arthropoda</taxon>
        <taxon>Hexapoda</taxon>
        <taxon>Insecta</taxon>
        <taxon>Pterygota</taxon>
        <taxon>Neoptera</taxon>
        <taxon>Endopterygota</taxon>
        <taxon>Hymenoptera</taxon>
        <taxon>Apocrita</taxon>
        <taxon>Aculeata</taxon>
        <taxon>Vespoidea</taxon>
        <taxon>Vespidae</taxon>
        <taxon>Eumeninae</taxon>
        <taxon>Odynerus</taxon>
    </lineage>
</organism>
<comment type="pathway">
    <text evidence="1">Protein modification; protein ubiquitination.</text>
</comment>
<reference evidence="10" key="1">
    <citation type="submission" date="2021-08" db="EMBL/GenBank/DDBJ databases">
        <authorList>
            <person name="Misof B."/>
            <person name="Oliver O."/>
            <person name="Podsiadlowski L."/>
            <person name="Donath A."/>
            <person name="Peters R."/>
            <person name="Mayer C."/>
            <person name="Rust J."/>
            <person name="Gunkel S."/>
            <person name="Lesny P."/>
            <person name="Martin S."/>
            <person name="Oeyen J.P."/>
            <person name="Petersen M."/>
            <person name="Panagiotis P."/>
            <person name="Wilbrandt J."/>
            <person name="Tanja T."/>
        </authorList>
    </citation>
    <scope>NUCLEOTIDE SEQUENCE</scope>
    <source>
        <strain evidence="10">GBR_01_08_01A</strain>
        <tissue evidence="10">Thorax + abdomen</tissue>
    </source>
</reference>
<evidence type="ECO:0000313" key="11">
    <source>
        <dbReference type="Proteomes" id="UP001258017"/>
    </source>
</evidence>
<evidence type="ECO:0000259" key="8">
    <source>
        <dbReference type="PROSITE" id="PS50001"/>
    </source>
</evidence>
<evidence type="ECO:0000256" key="6">
    <source>
        <dbReference type="PROSITE-ProRule" id="PRU00191"/>
    </source>
</evidence>
<reference evidence="10" key="2">
    <citation type="journal article" date="2023" name="Commun. Biol.">
        <title>Intrasexual cuticular hydrocarbon dimorphism in a wasp sheds light on hydrocarbon biosynthesis genes in Hymenoptera.</title>
        <authorList>
            <person name="Moris V.C."/>
            <person name="Podsiadlowski L."/>
            <person name="Martin S."/>
            <person name="Oeyen J.P."/>
            <person name="Donath A."/>
            <person name="Petersen M."/>
            <person name="Wilbrandt J."/>
            <person name="Misof B."/>
            <person name="Liedtke D."/>
            <person name="Thamm M."/>
            <person name="Scheiner R."/>
            <person name="Schmitt T."/>
            <person name="Niehuis O."/>
        </authorList>
    </citation>
    <scope>NUCLEOTIDE SEQUENCE</scope>
    <source>
        <strain evidence="10">GBR_01_08_01A</strain>
    </source>
</reference>
<evidence type="ECO:0000256" key="4">
    <source>
        <dbReference type="ARBA" id="ARBA00022786"/>
    </source>
</evidence>
<dbReference type="EMBL" id="JAIFRP010000026">
    <property type="protein sequence ID" value="KAK2584554.1"/>
    <property type="molecule type" value="Genomic_DNA"/>
</dbReference>
<accession>A0AAD9VRX7</accession>
<dbReference type="FunFam" id="3.30.505.10:FF:000028">
    <property type="entry name" value="Suppressor of cytokine signaling 5"/>
    <property type="match status" value="1"/>
</dbReference>
<keyword evidence="4" id="KW-0833">Ubl conjugation pathway</keyword>
<dbReference type="AlphaFoldDB" id="A0AAD9VRX7"/>
<dbReference type="Gene3D" id="3.30.505.10">
    <property type="entry name" value="SH2 domain"/>
    <property type="match status" value="1"/>
</dbReference>
<keyword evidence="2" id="KW-0341">Growth regulation</keyword>
<feature type="domain" description="SH2" evidence="8">
    <location>
        <begin position="402"/>
        <end position="497"/>
    </location>
</feature>
<dbReference type="GO" id="GO:0035556">
    <property type="term" value="P:intracellular signal transduction"/>
    <property type="evidence" value="ECO:0007669"/>
    <property type="project" value="InterPro"/>
</dbReference>
<dbReference type="GO" id="GO:0046854">
    <property type="term" value="P:phosphatidylinositol phosphate biosynthetic process"/>
    <property type="evidence" value="ECO:0007669"/>
    <property type="project" value="TreeGrafter"/>
</dbReference>
<sequence length="572" mass="65094">MADNARDKLICDGDKDKINALKKLYKQKSSQCAVIILWYKHIDTVDTEDYTRNIFEAIKCLCIELTMGQHFASLREFFKMDGEKQSAEIYSNALQQQQSTLEMVDQDDAENLPNYENNGNVPVLNSNVIPNRENKSEGNLGNHNLNLDLDNHNSRFESLYSQPVDTQDSKQVRGNGNINNPETPFRQQEACCSSSGGSNSSSSSEDSPRTPPLRRSSKTLSFGKRKSKQWNKDQSPVCNHILSSKKKRSNWVLKFAKSKASKNTDIIPGQGNSSSDCSPILGPLPPSPVIDLSRFNPEEFPMEDCDERARLQRAREMEEGVEPPPGYRPNYPSGIQVHPNGITVDSLAALFQAHAGIHVAALTALSQIDFTLIPNIERPAHTQVDYVHCLVPDLRSITACSFYWGKMDRYEAERLLEGKQEGTFLLRDSAQEEFLFSVSFRKYGRSLHARIEQWNHKFSFDSHDPGVYASETVCGLIEHYKDPSCCMFFEPMLTIPLHRNFAFPLQHLCRAVITTRTTYDGINKLQLPKTLKSYLKEYHYKQRVRVRRLDTENDLQTDGRSISYLPIMSLQY</sequence>
<evidence type="ECO:0000256" key="1">
    <source>
        <dbReference type="ARBA" id="ARBA00004906"/>
    </source>
</evidence>
<dbReference type="SMART" id="SM00253">
    <property type="entry name" value="SOCS"/>
    <property type="match status" value="1"/>
</dbReference>
<dbReference type="GO" id="GO:0005942">
    <property type="term" value="C:phosphatidylinositol 3-kinase complex"/>
    <property type="evidence" value="ECO:0007669"/>
    <property type="project" value="TreeGrafter"/>
</dbReference>
<keyword evidence="5 6" id="KW-0727">SH2 domain</keyword>
<evidence type="ECO:0000259" key="9">
    <source>
        <dbReference type="PROSITE" id="PS50225"/>
    </source>
</evidence>
<evidence type="ECO:0000256" key="7">
    <source>
        <dbReference type="SAM" id="MobiDB-lite"/>
    </source>
</evidence>
<dbReference type="InterPro" id="IPR036860">
    <property type="entry name" value="SH2_dom_sf"/>
</dbReference>
<dbReference type="GO" id="GO:0046935">
    <property type="term" value="F:1-phosphatidylinositol-3-kinase regulator activity"/>
    <property type="evidence" value="ECO:0007669"/>
    <property type="project" value="TreeGrafter"/>
</dbReference>
<feature type="domain" description="SOCS box" evidence="9">
    <location>
        <begin position="492"/>
        <end position="541"/>
    </location>
</feature>
<keyword evidence="11" id="KW-1185">Reference proteome</keyword>
<evidence type="ECO:0008006" key="12">
    <source>
        <dbReference type="Google" id="ProtNLM"/>
    </source>
</evidence>
<dbReference type="Proteomes" id="UP001258017">
    <property type="component" value="Unassembled WGS sequence"/>
</dbReference>
<feature type="compositionally biased region" description="Low complexity" evidence="7">
    <location>
        <begin position="193"/>
        <end position="204"/>
    </location>
</feature>
<dbReference type="Pfam" id="PF07525">
    <property type="entry name" value="SOCS_box"/>
    <property type="match status" value="1"/>
</dbReference>
<dbReference type="InterPro" id="IPR000980">
    <property type="entry name" value="SH2"/>
</dbReference>
<evidence type="ECO:0000313" key="10">
    <source>
        <dbReference type="EMBL" id="KAK2584554.1"/>
    </source>
</evidence>
<feature type="compositionally biased region" description="Polar residues" evidence="7">
    <location>
        <begin position="114"/>
        <end position="129"/>
    </location>
</feature>
<dbReference type="InterPro" id="IPR036036">
    <property type="entry name" value="SOCS_box-like_dom_sf"/>
</dbReference>
<keyword evidence="3" id="KW-0734">Signal transduction inhibitor</keyword>
<feature type="compositionally biased region" description="Polar residues" evidence="7">
    <location>
        <begin position="172"/>
        <end position="192"/>
    </location>
</feature>